<organism evidence="1 2">
    <name type="scientific">Solanum tuberosum</name>
    <name type="common">Potato</name>
    <dbReference type="NCBI Taxonomy" id="4113"/>
    <lineage>
        <taxon>Eukaryota</taxon>
        <taxon>Viridiplantae</taxon>
        <taxon>Streptophyta</taxon>
        <taxon>Embryophyta</taxon>
        <taxon>Tracheophyta</taxon>
        <taxon>Spermatophyta</taxon>
        <taxon>Magnoliopsida</taxon>
        <taxon>eudicotyledons</taxon>
        <taxon>Gunneridae</taxon>
        <taxon>Pentapetalae</taxon>
        <taxon>asterids</taxon>
        <taxon>lamiids</taxon>
        <taxon>Solanales</taxon>
        <taxon>Solanaceae</taxon>
        <taxon>Solanoideae</taxon>
        <taxon>Solaneae</taxon>
        <taxon>Solanum</taxon>
    </lineage>
</organism>
<dbReference type="InParanoid" id="M1DCE9"/>
<evidence type="ECO:0000313" key="2">
    <source>
        <dbReference type="Proteomes" id="UP000011115"/>
    </source>
</evidence>
<dbReference type="Gramene" id="PGSC0003DMT400086750">
    <property type="protein sequence ID" value="PGSC0003DMT400086750"/>
    <property type="gene ID" value="PGSC0003DMG400036321"/>
</dbReference>
<reference evidence="2" key="1">
    <citation type="journal article" date="2011" name="Nature">
        <title>Genome sequence and analysis of the tuber crop potato.</title>
        <authorList>
            <consortium name="The Potato Genome Sequencing Consortium"/>
        </authorList>
    </citation>
    <scope>NUCLEOTIDE SEQUENCE [LARGE SCALE GENOMIC DNA]</scope>
    <source>
        <strain evidence="2">cv. DM1-3 516 R44</strain>
    </source>
</reference>
<keyword evidence="2" id="KW-1185">Reference proteome</keyword>
<proteinExistence type="predicted"/>
<protein>
    <submittedName>
        <fullName evidence="1">Uncharacterized protein</fullName>
    </submittedName>
</protein>
<accession>M1DCE9</accession>
<dbReference type="Proteomes" id="UP000011115">
    <property type="component" value="Unassembled WGS sequence"/>
</dbReference>
<evidence type="ECO:0000313" key="1">
    <source>
        <dbReference type="EnsemblPlants" id="PGSC0003DMT400086750"/>
    </source>
</evidence>
<dbReference type="AlphaFoldDB" id="M1DCE9"/>
<dbReference type="EnsemblPlants" id="PGSC0003DMT400086750">
    <property type="protein sequence ID" value="PGSC0003DMT400086750"/>
    <property type="gene ID" value="PGSC0003DMG400036321"/>
</dbReference>
<dbReference type="HOGENOM" id="CLU_179625_0_0_1"/>
<reference evidence="1" key="2">
    <citation type="submission" date="2015-06" db="UniProtKB">
        <authorList>
            <consortium name="EnsemblPlants"/>
        </authorList>
    </citation>
    <scope>IDENTIFICATION</scope>
    <source>
        <strain evidence="1">DM1-3 516 R44</strain>
    </source>
</reference>
<name>M1DCE9_SOLTU</name>
<sequence>MEKDQERDQNMAKIMTQLDIFSKNFMGAGARGVNIVGIGYANPEEAKFDALYNEEVEVWKMLEKLQGGEQQVQLASRRRGRRTRPIPSFDSRHLQIEVCKTR</sequence>
<dbReference type="PaxDb" id="4113-PGSC0003DMT400086750"/>